<organism evidence="6 7">
    <name type="scientific">Nocardioides endophyticus</name>
    <dbReference type="NCBI Taxonomy" id="1353775"/>
    <lineage>
        <taxon>Bacteria</taxon>
        <taxon>Bacillati</taxon>
        <taxon>Actinomycetota</taxon>
        <taxon>Actinomycetes</taxon>
        <taxon>Propionibacteriales</taxon>
        <taxon>Nocardioidaceae</taxon>
        <taxon>Nocardioides</taxon>
    </lineage>
</organism>
<dbReference type="InterPro" id="IPR029016">
    <property type="entry name" value="GAF-like_dom_sf"/>
</dbReference>
<dbReference type="Gene3D" id="3.30.450.40">
    <property type="match status" value="1"/>
</dbReference>
<name>A0ABP8YIV1_9ACTN</name>
<keyword evidence="2" id="KW-0238">DNA-binding</keyword>
<protein>
    <submittedName>
        <fullName evidence="6">IclR family transcriptional regulator</fullName>
    </submittedName>
</protein>
<dbReference type="InterPro" id="IPR014757">
    <property type="entry name" value="Tscrpt_reg_IclR_C"/>
</dbReference>
<dbReference type="SUPFAM" id="SSF46785">
    <property type="entry name" value="Winged helix' DNA-binding domain"/>
    <property type="match status" value="1"/>
</dbReference>
<dbReference type="InterPro" id="IPR050707">
    <property type="entry name" value="HTH_MetabolicPath_Reg"/>
</dbReference>
<dbReference type="PROSITE" id="PS51078">
    <property type="entry name" value="ICLR_ED"/>
    <property type="match status" value="1"/>
</dbReference>
<comment type="caution">
    <text evidence="6">The sequence shown here is derived from an EMBL/GenBank/DDBJ whole genome shotgun (WGS) entry which is preliminary data.</text>
</comment>
<dbReference type="PANTHER" id="PTHR30136">
    <property type="entry name" value="HELIX-TURN-HELIX TRANSCRIPTIONAL REGULATOR, ICLR FAMILY"/>
    <property type="match status" value="1"/>
</dbReference>
<keyword evidence="7" id="KW-1185">Reference proteome</keyword>
<dbReference type="Gene3D" id="1.10.10.10">
    <property type="entry name" value="Winged helix-like DNA-binding domain superfamily/Winged helix DNA-binding domain"/>
    <property type="match status" value="1"/>
</dbReference>
<evidence type="ECO:0000259" key="5">
    <source>
        <dbReference type="PROSITE" id="PS51078"/>
    </source>
</evidence>
<dbReference type="InterPro" id="IPR036390">
    <property type="entry name" value="WH_DNA-bd_sf"/>
</dbReference>
<dbReference type="Pfam" id="PF09339">
    <property type="entry name" value="HTH_IclR"/>
    <property type="match status" value="1"/>
</dbReference>
<evidence type="ECO:0000256" key="2">
    <source>
        <dbReference type="ARBA" id="ARBA00023125"/>
    </source>
</evidence>
<evidence type="ECO:0000259" key="4">
    <source>
        <dbReference type="PROSITE" id="PS51077"/>
    </source>
</evidence>
<dbReference type="InterPro" id="IPR036388">
    <property type="entry name" value="WH-like_DNA-bd_sf"/>
</dbReference>
<dbReference type="InterPro" id="IPR005471">
    <property type="entry name" value="Tscrpt_reg_IclR_N"/>
</dbReference>
<evidence type="ECO:0000313" key="6">
    <source>
        <dbReference type="EMBL" id="GAA4728549.1"/>
    </source>
</evidence>
<evidence type="ECO:0000313" key="7">
    <source>
        <dbReference type="Proteomes" id="UP001499882"/>
    </source>
</evidence>
<dbReference type="Proteomes" id="UP001499882">
    <property type="component" value="Unassembled WGS sequence"/>
</dbReference>
<dbReference type="PANTHER" id="PTHR30136:SF24">
    <property type="entry name" value="HTH-TYPE TRANSCRIPTIONAL REPRESSOR ALLR"/>
    <property type="match status" value="1"/>
</dbReference>
<keyword evidence="1" id="KW-0805">Transcription regulation</keyword>
<proteinExistence type="predicted"/>
<keyword evidence="3" id="KW-0804">Transcription</keyword>
<evidence type="ECO:0000256" key="3">
    <source>
        <dbReference type="ARBA" id="ARBA00023163"/>
    </source>
</evidence>
<gene>
    <name evidence="6" type="ORF">GCM10023350_09610</name>
</gene>
<dbReference type="PROSITE" id="PS51077">
    <property type="entry name" value="HTH_ICLR"/>
    <property type="match status" value="1"/>
</dbReference>
<reference evidence="7" key="1">
    <citation type="journal article" date="2019" name="Int. J. Syst. Evol. Microbiol.">
        <title>The Global Catalogue of Microorganisms (GCM) 10K type strain sequencing project: providing services to taxonomists for standard genome sequencing and annotation.</title>
        <authorList>
            <consortium name="The Broad Institute Genomics Platform"/>
            <consortium name="The Broad Institute Genome Sequencing Center for Infectious Disease"/>
            <person name="Wu L."/>
            <person name="Ma J."/>
        </authorList>
    </citation>
    <scope>NUCLEOTIDE SEQUENCE [LARGE SCALE GENOMIC DNA]</scope>
    <source>
        <strain evidence="7">JCM 18532</strain>
    </source>
</reference>
<evidence type="ECO:0000256" key="1">
    <source>
        <dbReference type="ARBA" id="ARBA00023015"/>
    </source>
</evidence>
<dbReference type="SUPFAM" id="SSF55781">
    <property type="entry name" value="GAF domain-like"/>
    <property type="match status" value="1"/>
</dbReference>
<sequence length="260" mass="27864">MMSKKPATSNPGGVQSVNRALDLLECVAHRQAMTLAEMAAEVALPAPTAYRLARTLVDRGYLRQLPDRSYSLGFRLVPLGSAAHRLVGIDAQQVLTDLVEDLGETANLALLVGAQAEYVAQVPANFSMRMFTEVGRRVELHATGVGKALMAQMDDAAISRVVRARGLSRYTPHTIVTETALAAELGRIREQGFALDEQEQEVGVRCVAVPLAVGAGSWMAVSVSGPVTRMTNDVVERAVPLLQTAASRLVDRMSESEPSA</sequence>
<dbReference type="EMBL" id="BAABKN010000006">
    <property type="protein sequence ID" value="GAA4728549.1"/>
    <property type="molecule type" value="Genomic_DNA"/>
</dbReference>
<dbReference type="SMART" id="SM00346">
    <property type="entry name" value="HTH_ICLR"/>
    <property type="match status" value="1"/>
</dbReference>
<dbReference type="RefSeq" id="WP_345525472.1">
    <property type="nucleotide sequence ID" value="NZ_BAABKN010000006.1"/>
</dbReference>
<accession>A0ABP8YIV1</accession>
<dbReference type="Pfam" id="PF01614">
    <property type="entry name" value="IclR_C"/>
    <property type="match status" value="1"/>
</dbReference>
<feature type="domain" description="HTH iclR-type" evidence="4">
    <location>
        <begin position="14"/>
        <end position="74"/>
    </location>
</feature>
<feature type="domain" description="IclR-ED" evidence="5">
    <location>
        <begin position="75"/>
        <end position="255"/>
    </location>
</feature>